<feature type="transmembrane region" description="Helical" evidence="2">
    <location>
        <begin position="113"/>
        <end position="134"/>
    </location>
</feature>
<feature type="compositionally biased region" description="Basic residues" evidence="1">
    <location>
        <begin position="248"/>
        <end position="258"/>
    </location>
</feature>
<protein>
    <recommendedName>
        <fullName evidence="4">YitT family protein</fullName>
    </recommendedName>
</protein>
<proteinExistence type="predicted"/>
<dbReference type="RefSeq" id="WP_353647923.1">
    <property type="nucleotide sequence ID" value="NZ_CP159218.1"/>
</dbReference>
<dbReference type="AlphaFoldDB" id="A0AAU8DK14"/>
<evidence type="ECO:0000313" key="3">
    <source>
        <dbReference type="EMBL" id="XCG62308.1"/>
    </source>
</evidence>
<keyword evidence="2" id="KW-1133">Transmembrane helix</keyword>
<gene>
    <name evidence="3" type="ORF">ABLG96_13675</name>
</gene>
<feature type="transmembrane region" description="Helical" evidence="2">
    <location>
        <begin position="48"/>
        <end position="70"/>
    </location>
</feature>
<dbReference type="PANTHER" id="PTHR40078:SF1">
    <property type="entry name" value="INTEGRAL MEMBRANE PROTEIN"/>
    <property type="match status" value="1"/>
</dbReference>
<name>A0AAU8DK14_9ACTN</name>
<reference evidence="3" key="1">
    <citation type="submission" date="2024-05" db="EMBL/GenBank/DDBJ databases">
        <authorList>
            <person name="Cai S.Y."/>
            <person name="Jin L.M."/>
            <person name="Li H.R."/>
        </authorList>
    </citation>
    <scope>NUCLEOTIDE SEQUENCE</scope>
    <source>
        <strain evidence="3">A5-74</strain>
    </source>
</reference>
<evidence type="ECO:0000256" key="1">
    <source>
        <dbReference type="SAM" id="MobiDB-lite"/>
    </source>
</evidence>
<evidence type="ECO:0008006" key="4">
    <source>
        <dbReference type="Google" id="ProtNLM"/>
    </source>
</evidence>
<evidence type="ECO:0000256" key="2">
    <source>
        <dbReference type="SAM" id="Phobius"/>
    </source>
</evidence>
<accession>A0AAU8DK14</accession>
<dbReference type="InterPro" id="IPR038750">
    <property type="entry name" value="YczE/YyaS-like"/>
</dbReference>
<dbReference type="PANTHER" id="PTHR40078">
    <property type="entry name" value="INTEGRAL MEMBRANE PROTEIN-RELATED"/>
    <property type="match status" value="1"/>
</dbReference>
<organism evidence="3">
    <name type="scientific">Nakamurella sp. A5-74</name>
    <dbReference type="NCBI Taxonomy" id="3158264"/>
    <lineage>
        <taxon>Bacteria</taxon>
        <taxon>Bacillati</taxon>
        <taxon>Actinomycetota</taxon>
        <taxon>Actinomycetes</taxon>
        <taxon>Nakamurellales</taxon>
        <taxon>Nakamurellaceae</taxon>
        <taxon>Nakamurella</taxon>
    </lineage>
</organism>
<keyword evidence="2" id="KW-0812">Transmembrane</keyword>
<dbReference type="Pfam" id="PF19700">
    <property type="entry name" value="DUF6198"/>
    <property type="match status" value="1"/>
</dbReference>
<feature type="region of interest" description="Disordered" evidence="1">
    <location>
        <begin position="1"/>
        <end position="29"/>
    </location>
</feature>
<feature type="region of interest" description="Disordered" evidence="1">
    <location>
        <begin position="238"/>
        <end position="258"/>
    </location>
</feature>
<feature type="transmembrane region" description="Helical" evidence="2">
    <location>
        <begin position="82"/>
        <end position="106"/>
    </location>
</feature>
<dbReference type="EMBL" id="CP159218">
    <property type="protein sequence ID" value="XCG62308.1"/>
    <property type="molecule type" value="Genomic_DNA"/>
</dbReference>
<feature type="compositionally biased region" description="Polar residues" evidence="1">
    <location>
        <begin position="1"/>
        <end position="17"/>
    </location>
</feature>
<keyword evidence="2" id="KW-0472">Membrane</keyword>
<sequence length="258" mass="27089">MDQTSQPAAPSSPTQAHPSAADPVAGRGRRTPLSLLQPIPADRRPRRFAQLIVGLVLYGSTMALMVRSVLGLDPWDVFHFGIALHVPLSLGTVIVIASVLVLLLWIPLRQRPGIGTIANALIIGVTTDAVLSLVPPTSSLWLRIPYLVIGIVGNALAGALYIGAGLGPGPRDGLMTGIVARGIGSIRLVRTSIEVTVLVIGWVLGGTVGLGTVLYAVGIGPLLHVLLPVFRLRAPGEAPAVPAPPAPRPRRRRRNRSS</sequence>
<feature type="transmembrane region" description="Helical" evidence="2">
    <location>
        <begin position="146"/>
        <end position="167"/>
    </location>
</feature>